<dbReference type="Proteomes" id="UP001279734">
    <property type="component" value="Unassembled WGS sequence"/>
</dbReference>
<gene>
    <name evidence="1" type="ORF">Nepgr_004684</name>
</gene>
<organism evidence="1 2">
    <name type="scientific">Nepenthes gracilis</name>
    <name type="common">Slender pitcher plant</name>
    <dbReference type="NCBI Taxonomy" id="150966"/>
    <lineage>
        <taxon>Eukaryota</taxon>
        <taxon>Viridiplantae</taxon>
        <taxon>Streptophyta</taxon>
        <taxon>Embryophyta</taxon>
        <taxon>Tracheophyta</taxon>
        <taxon>Spermatophyta</taxon>
        <taxon>Magnoliopsida</taxon>
        <taxon>eudicotyledons</taxon>
        <taxon>Gunneridae</taxon>
        <taxon>Pentapetalae</taxon>
        <taxon>Caryophyllales</taxon>
        <taxon>Nepenthaceae</taxon>
        <taxon>Nepenthes</taxon>
    </lineage>
</organism>
<evidence type="ECO:0000313" key="2">
    <source>
        <dbReference type="Proteomes" id="UP001279734"/>
    </source>
</evidence>
<accession>A0AAD3S1U9</accession>
<proteinExistence type="predicted"/>
<evidence type="ECO:0000313" key="1">
    <source>
        <dbReference type="EMBL" id="GMH02845.1"/>
    </source>
</evidence>
<comment type="caution">
    <text evidence="1">The sequence shown here is derived from an EMBL/GenBank/DDBJ whole genome shotgun (WGS) entry which is preliminary data.</text>
</comment>
<dbReference type="AlphaFoldDB" id="A0AAD3S1U9"/>
<keyword evidence="2" id="KW-1185">Reference proteome</keyword>
<protein>
    <submittedName>
        <fullName evidence="1">Uncharacterized protein</fullName>
    </submittedName>
</protein>
<reference evidence="1" key="1">
    <citation type="submission" date="2023-05" db="EMBL/GenBank/DDBJ databases">
        <title>Nepenthes gracilis genome sequencing.</title>
        <authorList>
            <person name="Fukushima K."/>
        </authorList>
    </citation>
    <scope>NUCLEOTIDE SEQUENCE</scope>
    <source>
        <strain evidence="1">SING2019-196</strain>
    </source>
</reference>
<name>A0AAD3S1U9_NEPGR</name>
<dbReference type="EMBL" id="BSYO01000004">
    <property type="protein sequence ID" value="GMH02845.1"/>
    <property type="molecule type" value="Genomic_DNA"/>
</dbReference>
<sequence length="116" mass="12769">MNSRDLSRRLHKAWSGAIVITSAFSIGNDNSKGFEEEIVTTSSEVQPTNHMPLLSSYLRSLLTSAAAAKDLVPEKTIKPSKDQSCPMDANSTPVRTIICVELTGRCSRRPFVQLFN</sequence>